<dbReference type="STRING" id="326298.Suden_0121"/>
<dbReference type="PROSITE" id="PS00095">
    <property type="entry name" value="C5_MTASE_2"/>
    <property type="match status" value="1"/>
</dbReference>
<evidence type="ECO:0000256" key="5">
    <source>
        <dbReference type="ARBA" id="ARBA00047422"/>
    </source>
</evidence>
<dbReference type="AlphaFoldDB" id="Q30UC9"/>
<dbReference type="GO" id="GO:0009307">
    <property type="term" value="P:DNA restriction-modification system"/>
    <property type="evidence" value="ECO:0007669"/>
    <property type="project" value="UniProtKB-KW"/>
</dbReference>
<dbReference type="GO" id="GO:0044027">
    <property type="term" value="P:negative regulation of gene expression via chromosomal CpG island methylation"/>
    <property type="evidence" value="ECO:0007669"/>
    <property type="project" value="TreeGrafter"/>
</dbReference>
<evidence type="ECO:0000256" key="3">
    <source>
        <dbReference type="ARBA" id="ARBA00022691"/>
    </source>
</evidence>
<dbReference type="HOGENOM" id="CLU_006958_2_1_7"/>
<dbReference type="GO" id="GO:0032259">
    <property type="term" value="P:methylation"/>
    <property type="evidence" value="ECO:0007669"/>
    <property type="project" value="UniProtKB-KW"/>
</dbReference>
<dbReference type="Gene3D" id="3.90.120.10">
    <property type="entry name" value="DNA Methylase, subunit A, domain 2"/>
    <property type="match status" value="1"/>
</dbReference>
<dbReference type="InterPro" id="IPR001525">
    <property type="entry name" value="C5_MeTfrase"/>
</dbReference>
<dbReference type="NCBIfam" id="TIGR00675">
    <property type="entry name" value="dcm"/>
    <property type="match status" value="1"/>
</dbReference>
<dbReference type="PROSITE" id="PS00094">
    <property type="entry name" value="C5_MTASE_1"/>
    <property type="match status" value="1"/>
</dbReference>
<reference evidence="9 10" key="1">
    <citation type="journal article" date="2008" name="Appl. Environ. Microbiol.">
        <title>Genome of the epsilonproteobacterial chemolithoautotroph Sulfurimonas denitrificans.</title>
        <authorList>
            <person name="Sievert S.M."/>
            <person name="Scott K.M."/>
            <person name="Klotz M.G."/>
            <person name="Chain P.S.G."/>
            <person name="Hauser L.J."/>
            <person name="Hemp J."/>
            <person name="Huegler M."/>
            <person name="Land M."/>
            <person name="Lapidus A."/>
            <person name="Larimer F.W."/>
            <person name="Lucas S."/>
            <person name="Malfatti S.A."/>
            <person name="Meyer F."/>
            <person name="Paulsen I.T."/>
            <person name="Ren Q."/>
            <person name="Simon J."/>
            <person name="Bailey K."/>
            <person name="Diaz E."/>
            <person name="Fitzpatrick K.A."/>
            <person name="Glover B."/>
            <person name="Gwatney N."/>
            <person name="Korajkic A."/>
            <person name="Long A."/>
            <person name="Mobberley J.M."/>
            <person name="Pantry S.N."/>
            <person name="Pazder G."/>
            <person name="Peterson S."/>
            <person name="Quintanilla J.D."/>
            <person name="Sprinkle R."/>
            <person name="Stephens J."/>
            <person name="Thomas P."/>
            <person name="Vaughn R."/>
            <person name="Weber M.J."/>
            <person name="Wooten L.L."/>
        </authorList>
    </citation>
    <scope>NUCLEOTIDE SEQUENCE [LARGE SCALE GENOMIC DNA]</scope>
    <source>
        <strain evidence="10">ATCC 33889 / DSM 1251</strain>
    </source>
</reference>
<dbReference type="REBASE" id="11525">
    <property type="entry name" value="M.SdeAORF121P"/>
</dbReference>
<dbReference type="Pfam" id="PF00145">
    <property type="entry name" value="DNA_methylase"/>
    <property type="match status" value="1"/>
</dbReference>
<keyword evidence="1 6" id="KW-0489">Methyltransferase</keyword>
<dbReference type="EC" id="2.1.1.37" evidence="8"/>
<evidence type="ECO:0000256" key="2">
    <source>
        <dbReference type="ARBA" id="ARBA00022679"/>
    </source>
</evidence>
<dbReference type="eggNOG" id="COG0270">
    <property type="taxonomic scope" value="Bacteria"/>
</dbReference>
<evidence type="ECO:0000313" key="9">
    <source>
        <dbReference type="EMBL" id="ABB43402.1"/>
    </source>
</evidence>
<comment type="similarity">
    <text evidence="6 7">Belongs to the class I-like SAM-binding methyltransferase superfamily. C5-methyltransferase family.</text>
</comment>
<dbReference type="GO" id="GO:0003677">
    <property type="term" value="F:DNA binding"/>
    <property type="evidence" value="ECO:0007669"/>
    <property type="project" value="TreeGrafter"/>
</dbReference>
<evidence type="ECO:0000256" key="1">
    <source>
        <dbReference type="ARBA" id="ARBA00022603"/>
    </source>
</evidence>
<keyword evidence="3 6" id="KW-0949">S-adenosyl-L-methionine</keyword>
<sequence length="395" mass="45010">MRNIKVASFFSGCGGLDIGFEGDFETNSTSIRNKSWIQNTNEKKCKVKKTTFETVFACDIKKSAKIAWESYFKKENVFHLESIVDLIKKAHNNEFIFPHADIVTGGFPCQDFSIAGKRNGFNSHKTHSNTYVTDEPSIESRGMLYYWLREAISIIKPKIFIAENVKGLVTMGDIKNIIADDFRNINGGYIVLEPRVLNAADYGVPQSRERVFFIGIRRDLINDLTINMLINNELSLYPPQTHDYKNDFVSTSDILSDLPEPEDSSDISHQKYSKAKWYGKHCQGQTEINPAGLSPTIRAEHHGNIEYRRLSKEHGGKIINEFDLLERRLSVRECARLQTFPDNYNFVSDKISASEAYKLIGNAVPPLLGYHIAQHIQSIWDILFLNKSKTEKKVA</sequence>
<dbReference type="KEGG" id="tdn:Suden_0121"/>
<comment type="catalytic activity">
    <reaction evidence="5 8">
        <text>a 2'-deoxycytidine in DNA + S-adenosyl-L-methionine = a 5-methyl-2'-deoxycytidine in DNA + S-adenosyl-L-homocysteine + H(+)</text>
        <dbReference type="Rhea" id="RHEA:13681"/>
        <dbReference type="Rhea" id="RHEA-COMP:11369"/>
        <dbReference type="Rhea" id="RHEA-COMP:11370"/>
        <dbReference type="ChEBI" id="CHEBI:15378"/>
        <dbReference type="ChEBI" id="CHEBI:57856"/>
        <dbReference type="ChEBI" id="CHEBI:59789"/>
        <dbReference type="ChEBI" id="CHEBI:85452"/>
        <dbReference type="ChEBI" id="CHEBI:85454"/>
        <dbReference type="EC" id="2.1.1.37"/>
    </reaction>
</comment>
<evidence type="ECO:0000256" key="6">
    <source>
        <dbReference type="PROSITE-ProRule" id="PRU01016"/>
    </source>
</evidence>
<dbReference type="PRINTS" id="PR00105">
    <property type="entry name" value="C5METTRFRASE"/>
</dbReference>
<dbReference type="InterPro" id="IPR050390">
    <property type="entry name" value="C5-Methyltransferase"/>
</dbReference>
<evidence type="ECO:0000256" key="8">
    <source>
        <dbReference type="RuleBase" id="RU000417"/>
    </source>
</evidence>
<evidence type="ECO:0000256" key="4">
    <source>
        <dbReference type="ARBA" id="ARBA00022747"/>
    </source>
</evidence>
<dbReference type="InterPro" id="IPR029063">
    <property type="entry name" value="SAM-dependent_MTases_sf"/>
</dbReference>
<dbReference type="PROSITE" id="PS51679">
    <property type="entry name" value="SAM_MT_C5"/>
    <property type="match status" value="1"/>
</dbReference>
<dbReference type="EMBL" id="CP000153">
    <property type="protein sequence ID" value="ABB43402.1"/>
    <property type="molecule type" value="Genomic_DNA"/>
</dbReference>
<evidence type="ECO:0000256" key="7">
    <source>
        <dbReference type="RuleBase" id="RU000416"/>
    </source>
</evidence>
<proteinExistence type="inferred from homology"/>
<organism evidence="9 10">
    <name type="scientific">Sulfurimonas denitrificans (strain ATCC 33889 / DSM 1251)</name>
    <name type="common">Thiomicrospira denitrificans (strain ATCC 33889 / DSM 1251)</name>
    <dbReference type="NCBI Taxonomy" id="326298"/>
    <lineage>
        <taxon>Bacteria</taxon>
        <taxon>Pseudomonadati</taxon>
        <taxon>Campylobacterota</taxon>
        <taxon>Epsilonproteobacteria</taxon>
        <taxon>Campylobacterales</taxon>
        <taxon>Sulfurimonadaceae</taxon>
        <taxon>Sulfurimonas</taxon>
    </lineage>
</organism>
<dbReference type="GO" id="GO:0003886">
    <property type="term" value="F:DNA (cytosine-5-)-methyltransferase activity"/>
    <property type="evidence" value="ECO:0007669"/>
    <property type="project" value="UniProtKB-EC"/>
</dbReference>
<feature type="active site" evidence="6">
    <location>
        <position position="109"/>
    </location>
</feature>
<dbReference type="PANTHER" id="PTHR10629">
    <property type="entry name" value="CYTOSINE-SPECIFIC METHYLTRANSFERASE"/>
    <property type="match status" value="1"/>
</dbReference>
<dbReference type="RefSeq" id="WP_011371757.1">
    <property type="nucleotide sequence ID" value="NC_007575.1"/>
</dbReference>
<protein>
    <recommendedName>
        <fullName evidence="8">Cytosine-specific methyltransferase</fullName>
        <ecNumber evidence="8">2.1.1.37</ecNumber>
    </recommendedName>
</protein>
<keyword evidence="2 6" id="KW-0808">Transferase</keyword>
<keyword evidence="4" id="KW-0680">Restriction system</keyword>
<accession>Q30UC9</accession>
<name>Q30UC9_SULDN</name>
<dbReference type="Proteomes" id="UP000002714">
    <property type="component" value="Chromosome"/>
</dbReference>
<dbReference type="InterPro" id="IPR018117">
    <property type="entry name" value="C5_DNA_meth_AS"/>
</dbReference>
<dbReference type="PANTHER" id="PTHR10629:SF52">
    <property type="entry name" value="DNA (CYTOSINE-5)-METHYLTRANSFERASE 1"/>
    <property type="match status" value="1"/>
</dbReference>
<dbReference type="SUPFAM" id="SSF53335">
    <property type="entry name" value="S-adenosyl-L-methionine-dependent methyltransferases"/>
    <property type="match status" value="1"/>
</dbReference>
<dbReference type="InterPro" id="IPR031303">
    <property type="entry name" value="C5_meth_CS"/>
</dbReference>
<gene>
    <name evidence="9" type="ordered locus">Suden_0121</name>
</gene>
<evidence type="ECO:0000313" key="10">
    <source>
        <dbReference type="Proteomes" id="UP000002714"/>
    </source>
</evidence>
<keyword evidence="10" id="KW-1185">Reference proteome</keyword>
<dbReference type="Gene3D" id="3.40.50.150">
    <property type="entry name" value="Vaccinia Virus protein VP39"/>
    <property type="match status" value="1"/>
</dbReference>